<dbReference type="GO" id="GO:0006487">
    <property type="term" value="P:protein N-linked glycosylation"/>
    <property type="evidence" value="ECO:0007669"/>
    <property type="project" value="TreeGrafter"/>
</dbReference>
<keyword evidence="6" id="KW-1185">Reference proteome</keyword>
<evidence type="ECO:0000313" key="6">
    <source>
        <dbReference type="Proteomes" id="UP001302812"/>
    </source>
</evidence>
<gene>
    <name evidence="5" type="ORF">N656DRAFT_720002</name>
</gene>
<protein>
    <submittedName>
        <fullName evidence="5">Uncharacterized protein</fullName>
    </submittedName>
</protein>
<dbReference type="GO" id="GO:0016757">
    <property type="term" value="F:glycosyltransferase activity"/>
    <property type="evidence" value="ECO:0007669"/>
    <property type="project" value="UniProtKB-KW"/>
</dbReference>
<dbReference type="AlphaFoldDB" id="A0AAN6QES6"/>
<proteinExistence type="inferred from homology"/>
<evidence type="ECO:0000256" key="1">
    <source>
        <dbReference type="ARBA" id="ARBA00005664"/>
    </source>
</evidence>
<evidence type="ECO:0000256" key="3">
    <source>
        <dbReference type="ARBA" id="ARBA00022679"/>
    </source>
</evidence>
<dbReference type="PANTHER" id="PTHR31306:SF3">
    <property type="entry name" value="NUCLEOTIDE-DIPHOSPHO-SUGAR TRANSFERASE DOMAIN-CONTAINING PROTEIN"/>
    <property type="match status" value="1"/>
</dbReference>
<dbReference type="EMBL" id="MU853373">
    <property type="protein sequence ID" value="KAK4107464.1"/>
    <property type="molecule type" value="Genomic_DNA"/>
</dbReference>
<evidence type="ECO:0000256" key="2">
    <source>
        <dbReference type="ARBA" id="ARBA00022676"/>
    </source>
</evidence>
<dbReference type="InterPro" id="IPR008630">
    <property type="entry name" value="Glyco_trans_34"/>
</dbReference>
<dbReference type="Pfam" id="PF05637">
    <property type="entry name" value="Glyco_transf_34"/>
    <property type="match status" value="1"/>
</dbReference>
<dbReference type="InterPro" id="IPR029044">
    <property type="entry name" value="Nucleotide-diphossugar_trans"/>
</dbReference>
<organism evidence="5 6">
    <name type="scientific">Canariomyces notabilis</name>
    <dbReference type="NCBI Taxonomy" id="2074819"/>
    <lineage>
        <taxon>Eukaryota</taxon>
        <taxon>Fungi</taxon>
        <taxon>Dikarya</taxon>
        <taxon>Ascomycota</taxon>
        <taxon>Pezizomycotina</taxon>
        <taxon>Sordariomycetes</taxon>
        <taxon>Sordariomycetidae</taxon>
        <taxon>Sordariales</taxon>
        <taxon>Chaetomiaceae</taxon>
        <taxon>Canariomyces</taxon>
    </lineage>
</organism>
<reference evidence="5" key="1">
    <citation type="journal article" date="2023" name="Mol. Phylogenet. Evol.">
        <title>Genome-scale phylogeny and comparative genomics of the fungal order Sordariales.</title>
        <authorList>
            <person name="Hensen N."/>
            <person name="Bonometti L."/>
            <person name="Westerberg I."/>
            <person name="Brannstrom I.O."/>
            <person name="Guillou S."/>
            <person name="Cros-Aarteil S."/>
            <person name="Calhoun S."/>
            <person name="Haridas S."/>
            <person name="Kuo A."/>
            <person name="Mondo S."/>
            <person name="Pangilinan J."/>
            <person name="Riley R."/>
            <person name="LaButti K."/>
            <person name="Andreopoulos B."/>
            <person name="Lipzen A."/>
            <person name="Chen C."/>
            <person name="Yan M."/>
            <person name="Daum C."/>
            <person name="Ng V."/>
            <person name="Clum A."/>
            <person name="Steindorff A."/>
            <person name="Ohm R.A."/>
            <person name="Martin F."/>
            <person name="Silar P."/>
            <person name="Natvig D.O."/>
            <person name="Lalanne C."/>
            <person name="Gautier V."/>
            <person name="Ament-Velasquez S.L."/>
            <person name="Kruys A."/>
            <person name="Hutchinson M.I."/>
            <person name="Powell A.J."/>
            <person name="Barry K."/>
            <person name="Miller A.N."/>
            <person name="Grigoriev I.V."/>
            <person name="Debuchy R."/>
            <person name="Gladieux P."/>
            <person name="Hiltunen Thoren M."/>
            <person name="Johannesson H."/>
        </authorList>
    </citation>
    <scope>NUCLEOTIDE SEQUENCE</scope>
    <source>
        <strain evidence="5">CBS 508.74</strain>
    </source>
</reference>
<dbReference type="Proteomes" id="UP001302812">
    <property type="component" value="Unassembled WGS sequence"/>
</dbReference>
<evidence type="ECO:0000256" key="4">
    <source>
        <dbReference type="SAM" id="Phobius"/>
    </source>
</evidence>
<keyword evidence="3" id="KW-0808">Transferase</keyword>
<dbReference type="Gene3D" id="3.90.550.10">
    <property type="entry name" value="Spore Coat Polysaccharide Biosynthesis Protein SpsA, Chain A"/>
    <property type="match status" value="1"/>
</dbReference>
<comment type="caution">
    <text evidence="5">The sequence shown here is derived from an EMBL/GenBank/DDBJ whole genome shotgun (WGS) entry which is preliminary data.</text>
</comment>
<sequence>MAFPPGAQRNLRIAIPVLIVFFFIVSTAWVSGILGSLADRVRDSTGIAYSNGNGAIGPVGLGEAISALYEPIKLPVTARTYTDQRGKKFDVGGAEYWNQPLRKEVLIVDMDTRDPGGENGISSTGKIDWESVKAEGPGLLTVAHVNHFLYSQIHGYDYRFIQAKKIKDHWDSWIKPHVLKELLGAYRFVVFIDADTIVQHLEVPLEFLFNRWNIAPNVTSVALPVDTRQMVEGKENISADSKGRTVLNTGVIVMQNLPLSHAMLRAWQECTTEKRYPGCGQWKTKWSHEQRAFSEYIRYDFNPDGNNIVEIPCNDANGYPGLVGQAWVVDDCKGEFMRHFTVDKNLAKDSTANVLLQGIAEVLQVNFLQYKTRPS</sequence>
<accession>A0AAN6QES6</accession>
<dbReference type="RefSeq" id="XP_064665034.1">
    <property type="nucleotide sequence ID" value="XM_064812416.1"/>
</dbReference>
<comment type="similarity">
    <text evidence="1">Belongs to the glycosyltransferase 34 family.</text>
</comment>
<dbReference type="SUPFAM" id="SSF53448">
    <property type="entry name" value="Nucleotide-diphospho-sugar transferases"/>
    <property type="match status" value="1"/>
</dbReference>
<keyword evidence="4" id="KW-0472">Membrane</keyword>
<dbReference type="GO" id="GO:0000139">
    <property type="term" value="C:Golgi membrane"/>
    <property type="evidence" value="ECO:0007669"/>
    <property type="project" value="TreeGrafter"/>
</dbReference>
<dbReference type="GeneID" id="89936541"/>
<name>A0AAN6QES6_9PEZI</name>
<feature type="transmembrane region" description="Helical" evidence="4">
    <location>
        <begin position="13"/>
        <end position="34"/>
    </location>
</feature>
<reference evidence="5" key="2">
    <citation type="submission" date="2023-05" db="EMBL/GenBank/DDBJ databases">
        <authorList>
            <consortium name="Lawrence Berkeley National Laboratory"/>
            <person name="Steindorff A."/>
            <person name="Hensen N."/>
            <person name="Bonometti L."/>
            <person name="Westerberg I."/>
            <person name="Brannstrom I.O."/>
            <person name="Guillou S."/>
            <person name="Cros-Aarteil S."/>
            <person name="Calhoun S."/>
            <person name="Haridas S."/>
            <person name="Kuo A."/>
            <person name="Mondo S."/>
            <person name="Pangilinan J."/>
            <person name="Riley R."/>
            <person name="Labutti K."/>
            <person name="Andreopoulos B."/>
            <person name="Lipzen A."/>
            <person name="Chen C."/>
            <person name="Yanf M."/>
            <person name="Daum C."/>
            <person name="Ng V."/>
            <person name="Clum A."/>
            <person name="Ohm R."/>
            <person name="Martin F."/>
            <person name="Silar P."/>
            <person name="Natvig D."/>
            <person name="Lalanne C."/>
            <person name="Gautier V."/>
            <person name="Ament-Velasquez S.L."/>
            <person name="Kruys A."/>
            <person name="Hutchinson M.I."/>
            <person name="Powell A.J."/>
            <person name="Barry K."/>
            <person name="Miller A.N."/>
            <person name="Grigoriev I.V."/>
            <person name="Debuchy R."/>
            <person name="Gladieux P."/>
            <person name="Thoren M.H."/>
            <person name="Johannesson H."/>
        </authorList>
    </citation>
    <scope>NUCLEOTIDE SEQUENCE</scope>
    <source>
        <strain evidence="5">CBS 508.74</strain>
    </source>
</reference>
<dbReference type="PANTHER" id="PTHR31306">
    <property type="entry name" value="ALPHA-1,6-MANNOSYLTRANSFERASE MNN11-RELATED"/>
    <property type="match status" value="1"/>
</dbReference>
<keyword evidence="4" id="KW-0812">Transmembrane</keyword>
<keyword evidence="4" id="KW-1133">Transmembrane helix</keyword>
<keyword evidence="2" id="KW-0328">Glycosyltransferase</keyword>
<evidence type="ECO:0000313" key="5">
    <source>
        <dbReference type="EMBL" id="KAK4107464.1"/>
    </source>
</evidence>